<dbReference type="Gene3D" id="3.40.50.620">
    <property type="entry name" value="HUPs"/>
    <property type="match status" value="1"/>
</dbReference>
<dbReference type="InterPro" id="IPR009008">
    <property type="entry name" value="Val/Leu/Ile-tRNA-synth_edit"/>
</dbReference>
<dbReference type="GO" id="GO:0006428">
    <property type="term" value="P:isoleucyl-tRNA aminoacylation"/>
    <property type="evidence" value="ECO:0007669"/>
    <property type="project" value="InterPro"/>
</dbReference>
<dbReference type="Gene3D" id="3.90.740.10">
    <property type="entry name" value="Valyl/Leucyl/Isoleucyl-tRNA synthetase, editing domain"/>
    <property type="match status" value="1"/>
</dbReference>
<dbReference type="GO" id="GO:0005524">
    <property type="term" value="F:ATP binding"/>
    <property type="evidence" value="ECO:0007669"/>
    <property type="project" value="UniProtKB-KW"/>
</dbReference>
<evidence type="ECO:0000256" key="4">
    <source>
        <dbReference type="ARBA" id="ARBA00022741"/>
    </source>
</evidence>
<dbReference type="FunFam" id="3.40.50.620:FF:000042">
    <property type="entry name" value="Isoleucine--tRNA ligase"/>
    <property type="match status" value="1"/>
</dbReference>
<dbReference type="InterPro" id="IPR002301">
    <property type="entry name" value="Ile-tRNA-ligase"/>
</dbReference>
<keyword evidence="5" id="KW-0067">ATP-binding</keyword>
<proteinExistence type="predicted"/>
<dbReference type="Pfam" id="PF00133">
    <property type="entry name" value="tRNA-synt_1"/>
    <property type="match status" value="1"/>
</dbReference>
<dbReference type="AlphaFoldDB" id="A0A3B1DA77"/>
<protein>
    <recommendedName>
        <fullName evidence="1">isoleucine--tRNA ligase</fullName>
        <ecNumber evidence="1">6.1.1.5</ecNumber>
    </recommendedName>
</protein>
<organism evidence="9">
    <name type="scientific">hydrothermal vent metagenome</name>
    <dbReference type="NCBI Taxonomy" id="652676"/>
    <lineage>
        <taxon>unclassified sequences</taxon>
        <taxon>metagenomes</taxon>
        <taxon>ecological metagenomes</taxon>
    </lineage>
</organism>
<dbReference type="EC" id="6.1.1.5" evidence="1"/>
<keyword evidence="2" id="KW-0963">Cytoplasm</keyword>
<accession>A0A3B1DA77</accession>
<dbReference type="SUPFAM" id="SSF50677">
    <property type="entry name" value="ValRS/IleRS/LeuRS editing domain"/>
    <property type="match status" value="1"/>
</dbReference>
<gene>
    <name evidence="9" type="ORF">MNBD_NITROSPINAE04-1930</name>
</gene>
<evidence type="ECO:0000259" key="8">
    <source>
        <dbReference type="Pfam" id="PF00133"/>
    </source>
</evidence>
<evidence type="ECO:0000256" key="6">
    <source>
        <dbReference type="ARBA" id="ARBA00022917"/>
    </source>
</evidence>
<dbReference type="PANTHER" id="PTHR42765">
    <property type="entry name" value="SOLEUCYL-TRNA SYNTHETASE"/>
    <property type="match status" value="1"/>
</dbReference>
<sequence length="306" mass="34634">MDYKETLNLPKTDFPMKANLAKKELETLKKWADIDLYGLLVKRGEGRERFILHDGPPYANGNIHSGHALNKILKDIIIKAKSQSGYFAPYVPGWDCHGLPIEHQVDKKLGKSKSSMTPSQKRAECRAYAEKYVAIQKEEFIRLGVLGDWENPYLTMSHEYEMGIVRELIKFLASGSLYRDFKPVHWCISCGTALAEAEVEYGDHTSPSIFVRFKLAGDDAEKLGLPRESTYLVIWTTTPWTLPANLAVCLHPDFTYSAVTAGDQTLIMAQDLTEECMKTFGLLDYQTVKTFKGAKLDMMTARHPFL</sequence>
<keyword evidence="7 9" id="KW-0030">Aminoacyl-tRNA synthetase</keyword>
<dbReference type="GO" id="GO:0004822">
    <property type="term" value="F:isoleucine-tRNA ligase activity"/>
    <property type="evidence" value="ECO:0007669"/>
    <property type="project" value="UniProtKB-EC"/>
</dbReference>
<evidence type="ECO:0000256" key="5">
    <source>
        <dbReference type="ARBA" id="ARBA00022840"/>
    </source>
</evidence>
<dbReference type="InterPro" id="IPR014729">
    <property type="entry name" value="Rossmann-like_a/b/a_fold"/>
</dbReference>
<dbReference type="GO" id="GO:0002161">
    <property type="term" value="F:aminoacyl-tRNA deacylase activity"/>
    <property type="evidence" value="ECO:0007669"/>
    <property type="project" value="InterPro"/>
</dbReference>
<evidence type="ECO:0000313" key="9">
    <source>
        <dbReference type="EMBL" id="VAX25567.1"/>
    </source>
</evidence>
<dbReference type="SUPFAM" id="SSF52374">
    <property type="entry name" value="Nucleotidylyl transferase"/>
    <property type="match status" value="1"/>
</dbReference>
<evidence type="ECO:0000256" key="2">
    <source>
        <dbReference type="ARBA" id="ARBA00022490"/>
    </source>
</evidence>
<keyword evidence="4" id="KW-0547">Nucleotide-binding</keyword>
<dbReference type="PANTHER" id="PTHR42765:SF1">
    <property type="entry name" value="ISOLEUCINE--TRNA LIGASE, MITOCHONDRIAL"/>
    <property type="match status" value="1"/>
</dbReference>
<evidence type="ECO:0000256" key="3">
    <source>
        <dbReference type="ARBA" id="ARBA00022598"/>
    </source>
</evidence>
<reference evidence="9" key="1">
    <citation type="submission" date="2018-06" db="EMBL/GenBank/DDBJ databases">
        <authorList>
            <person name="Zhirakovskaya E."/>
        </authorList>
    </citation>
    <scope>NUCLEOTIDE SEQUENCE</scope>
</reference>
<dbReference type="InterPro" id="IPR050081">
    <property type="entry name" value="Ile-tRNA_ligase"/>
</dbReference>
<evidence type="ECO:0000256" key="7">
    <source>
        <dbReference type="ARBA" id="ARBA00023146"/>
    </source>
</evidence>
<keyword evidence="3 9" id="KW-0436">Ligase</keyword>
<feature type="domain" description="Aminoacyl-tRNA synthetase class Ia" evidence="8">
    <location>
        <begin position="27"/>
        <end position="221"/>
    </location>
</feature>
<dbReference type="GO" id="GO:0005829">
    <property type="term" value="C:cytosol"/>
    <property type="evidence" value="ECO:0007669"/>
    <property type="project" value="TreeGrafter"/>
</dbReference>
<keyword evidence="6" id="KW-0648">Protein biosynthesis</keyword>
<name>A0A3B1DA77_9ZZZZ</name>
<dbReference type="PRINTS" id="PR00984">
    <property type="entry name" value="TRNASYNTHILE"/>
</dbReference>
<feature type="non-terminal residue" evidence="9">
    <location>
        <position position="306"/>
    </location>
</feature>
<evidence type="ECO:0000256" key="1">
    <source>
        <dbReference type="ARBA" id="ARBA00013165"/>
    </source>
</evidence>
<dbReference type="EMBL" id="UOGA01000303">
    <property type="protein sequence ID" value="VAX25567.1"/>
    <property type="molecule type" value="Genomic_DNA"/>
</dbReference>
<dbReference type="InterPro" id="IPR002300">
    <property type="entry name" value="aa-tRNA-synth_Ia"/>
</dbReference>